<accession>U6GF08</accession>
<dbReference type="EMBL" id="HG670921">
    <property type="protein sequence ID" value="CDI78841.1"/>
    <property type="molecule type" value="Genomic_DNA"/>
</dbReference>
<dbReference type="Proteomes" id="UP000018050">
    <property type="component" value="Unassembled WGS sequence"/>
</dbReference>
<gene>
    <name evidence="1" type="ORF">EAH_00037400</name>
</gene>
<dbReference type="RefSeq" id="XP_013250978.1">
    <property type="nucleotide sequence ID" value="XM_013395524.1"/>
</dbReference>
<keyword evidence="2" id="KW-1185">Reference proteome</keyword>
<reference evidence="1" key="2">
    <citation type="submission" date="2013-10" db="EMBL/GenBank/DDBJ databases">
        <authorList>
            <person name="Aslett M."/>
        </authorList>
    </citation>
    <scope>NUCLEOTIDE SEQUENCE [LARGE SCALE GENOMIC DNA]</scope>
    <source>
        <strain evidence="1">Houghton</strain>
    </source>
</reference>
<dbReference type="AlphaFoldDB" id="U6GF08"/>
<dbReference type="VEuPathDB" id="ToxoDB:EAH_00037400"/>
<dbReference type="GeneID" id="25271810"/>
<name>U6GF08_EIMAC</name>
<protein>
    <submittedName>
        <fullName evidence="1">Uncharacterized protein</fullName>
    </submittedName>
</protein>
<evidence type="ECO:0000313" key="1">
    <source>
        <dbReference type="EMBL" id="CDI78841.1"/>
    </source>
</evidence>
<evidence type="ECO:0000313" key="2">
    <source>
        <dbReference type="Proteomes" id="UP000018050"/>
    </source>
</evidence>
<proteinExistence type="predicted"/>
<reference evidence="1" key="1">
    <citation type="submission" date="2013-10" db="EMBL/GenBank/DDBJ databases">
        <title>Genomic analysis of the causative agents of coccidiosis in chickens.</title>
        <authorList>
            <person name="Reid A.J."/>
            <person name="Blake D."/>
            <person name="Billington K."/>
            <person name="Browne H."/>
            <person name="Dunn M."/>
            <person name="Hung S."/>
            <person name="Kawahara F."/>
            <person name="Miranda-Saavedra D."/>
            <person name="Mourier T."/>
            <person name="Nagra H."/>
            <person name="Otto T.D."/>
            <person name="Rawlings N."/>
            <person name="Sanchez A."/>
            <person name="Sanders M."/>
            <person name="Subramaniam C."/>
            <person name="Tay Y."/>
            <person name="Dear P."/>
            <person name="Doerig C."/>
            <person name="Gruber A."/>
            <person name="Parkinson J."/>
            <person name="Shirley M."/>
            <person name="Wan K.L."/>
            <person name="Berriman M."/>
            <person name="Tomley F."/>
            <person name="Pain A."/>
        </authorList>
    </citation>
    <scope>NUCLEOTIDE SEQUENCE [LARGE SCALE GENOMIC DNA]</scope>
    <source>
        <strain evidence="1">Houghton</strain>
    </source>
</reference>
<sequence>MHRHLYLRQVAEFIGIAFLLTVRPTVGLKAPLPQVTAEVLLLERSRLELEEAMSIFNNPDILQGAIRGAMLPRVGEETTGGGAAARFQQMNDRSVIV</sequence>
<organism evidence="1 2">
    <name type="scientific">Eimeria acervulina</name>
    <name type="common">Coccidian parasite</name>
    <dbReference type="NCBI Taxonomy" id="5801"/>
    <lineage>
        <taxon>Eukaryota</taxon>
        <taxon>Sar</taxon>
        <taxon>Alveolata</taxon>
        <taxon>Apicomplexa</taxon>
        <taxon>Conoidasida</taxon>
        <taxon>Coccidia</taxon>
        <taxon>Eucoccidiorida</taxon>
        <taxon>Eimeriorina</taxon>
        <taxon>Eimeriidae</taxon>
        <taxon>Eimeria</taxon>
    </lineage>
</organism>